<dbReference type="PROSITE" id="PS50104">
    <property type="entry name" value="TIR"/>
    <property type="match status" value="1"/>
</dbReference>
<dbReference type="SMART" id="SM00255">
    <property type="entry name" value="TIR"/>
    <property type="match status" value="1"/>
</dbReference>
<keyword evidence="3" id="KW-1185">Reference proteome</keyword>
<dbReference type="EMBL" id="BAAAGX010000033">
    <property type="protein sequence ID" value="GAA0275388.1"/>
    <property type="molecule type" value="Genomic_DNA"/>
</dbReference>
<dbReference type="Proteomes" id="UP001500967">
    <property type="component" value="Unassembled WGS sequence"/>
</dbReference>
<dbReference type="Gene3D" id="3.40.50.10140">
    <property type="entry name" value="Toll/interleukin-1 receptor homology (TIR) domain"/>
    <property type="match status" value="1"/>
</dbReference>
<comment type="caution">
    <text evidence="2">The sequence shown here is derived from an EMBL/GenBank/DDBJ whole genome shotgun (WGS) entry which is preliminary data.</text>
</comment>
<evidence type="ECO:0000313" key="2">
    <source>
        <dbReference type="EMBL" id="GAA0275388.1"/>
    </source>
</evidence>
<dbReference type="SUPFAM" id="SSF52200">
    <property type="entry name" value="Toll/Interleukin receptor TIR domain"/>
    <property type="match status" value="1"/>
</dbReference>
<proteinExistence type="predicted"/>
<evidence type="ECO:0000313" key="3">
    <source>
        <dbReference type="Proteomes" id="UP001500967"/>
    </source>
</evidence>
<gene>
    <name evidence="2" type="ORF">GCM10009539_73970</name>
</gene>
<sequence>MVTGLVFISYAREDRDYVEKLVLHLTGAGVEVSWDFQIQAGATYAREIEKRIDTCSAVLFVVTPESYESEWARRELHHALEQRKPILPVLLKTSPMPIQINDRQGEDVRGGSMPSTAFVAALGGNSGGDESAWSESDLRRIVDDERPACHRMVRILDRLAERPGRPTSLTELATLTDFTRGQLGGAFNGFTRICRLWWPDHPKQGIWPIRSHYRAAPPGSGRTSEMYYTLSAGNAQRWRRVRQL</sequence>
<name>A0ABN0V4U3_9ACTN</name>
<evidence type="ECO:0000259" key="1">
    <source>
        <dbReference type="PROSITE" id="PS50104"/>
    </source>
</evidence>
<feature type="domain" description="TIR" evidence="1">
    <location>
        <begin position="2"/>
        <end position="126"/>
    </location>
</feature>
<dbReference type="InterPro" id="IPR000157">
    <property type="entry name" value="TIR_dom"/>
</dbReference>
<accession>A0ABN0V4U3</accession>
<reference evidence="2 3" key="1">
    <citation type="journal article" date="2019" name="Int. J. Syst. Evol. Microbiol.">
        <title>The Global Catalogue of Microorganisms (GCM) 10K type strain sequencing project: providing services to taxonomists for standard genome sequencing and annotation.</title>
        <authorList>
            <consortium name="The Broad Institute Genomics Platform"/>
            <consortium name="The Broad Institute Genome Sequencing Center for Infectious Disease"/>
            <person name="Wu L."/>
            <person name="Ma J."/>
        </authorList>
    </citation>
    <scope>NUCLEOTIDE SEQUENCE [LARGE SCALE GENOMIC DNA]</scope>
    <source>
        <strain evidence="2 3">JCM 10425</strain>
    </source>
</reference>
<protein>
    <recommendedName>
        <fullName evidence="1">TIR domain-containing protein</fullName>
    </recommendedName>
</protein>
<organism evidence="2 3">
    <name type="scientific">Cryptosporangium japonicum</name>
    <dbReference type="NCBI Taxonomy" id="80872"/>
    <lineage>
        <taxon>Bacteria</taxon>
        <taxon>Bacillati</taxon>
        <taxon>Actinomycetota</taxon>
        <taxon>Actinomycetes</taxon>
        <taxon>Cryptosporangiales</taxon>
        <taxon>Cryptosporangiaceae</taxon>
        <taxon>Cryptosporangium</taxon>
    </lineage>
</organism>
<dbReference type="Pfam" id="PF13676">
    <property type="entry name" value="TIR_2"/>
    <property type="match status" value="1"/>
</dbReference>
<dbReference type="InterPro" id="IPR035897">
    <property type="entry name" value="Toll_tir_struct_dom_sf"/>
</dbReference>